<sequence>MDRPLNLDLRARAELLTYLVASHLLVRQMTGDWLSVEHVVESMKLWLSSNGGGADLMQRVKLGSHALDMAKRVVQTKPIMLDPLTVKGLFCENLRLDFRSPAARELYQMSLNFLINKWWQ</sequence>
<gene>
    <name evidence="1" type="ORF">R54767_03972</name>
</gene>
<dbReference type="Proteomes" id="UP000789752">
    <property type="component" value="Unassembled WGS sequence"/>
</dbReference>
<reference evidence="1 2" key="1">
    <citation type="submission" date="2021-04" db="EMBL/GenBank/DDBJ databases">
        <authorList>
            <person name="Vanwijnsberghe S."/>
        </authorList>
    </citation>
    <scope>NUCLEOTIDE SEQUENCE [LARGE SCALE GENOMIC DNA]</scope>
    <source>
        <strain evidence="1 2">LMG 32171</strain>
    </source>
</reference>
<accession>A0ABM8U7P7</accession>
<name>A0ABM8U7P7_9BURK</name>
<dbReference type="EMBL" id="CAJQYY010000025">
    <property type="protein sequence ID" value="CAG4913176.1"/>
    <property type="molecule type" value="Genomic_DNA"/>
</dbReference>
<dbReference type="RefSeq" id="WP_228981387.1">
    <property type="nucleotide sequence ID" value="NZ_CAJQYY010000025.1"/>
</dbReference>
<comment type="caution">
    <text evidence="1">The sequence shown here is derived from an EMBL/GenBank/DDBJ whole genome shotgun (WGS) entry which is preliminary data.</text>
</comment>
<evidence type="ECO:0000313" key="1">
    <source>
        <dbReference type="EMBL" id="CAG4913176.1"/>
    </source>
</evidence>
<organism evidence="1 2">
    <name type="scientific">Paraburkholderia gardini</name>
    <dbReference type="NCBI Taxonomy" id="2823469"/>
    <lineage>
        <taxon>Bacteria</taxon>
        <taxon>Pseudomonadati</taxon>
        <taxon>Pseudomonadota</taxon>
        <taxon>Betaproteobacteria</taxon>
        <taxon>Burkholderiales</taxon>
        <taxon>Burkholderiaceae</taxon>
        <taxon>Paraburkholderia</taxon>
    </lineage>
</organism>
<protein>
    <submittedName>
        <fullName evidence="1">Uncharacterized protein</fullName>
    </submittedName>
</protein>
<evidence type="ECO:0000313" key="2">
    <source>
        <dbReference type="Proteomes" id="UP000789752"/>
    </source>
</evidence>
<keyword evidence="2" id="KW-1185">Reference proteome</keyword>
<proteinExistence type="predicted"/>